<dbReference type="SUPFAM" id="SSF56300">
    <property type="entry name" value="Metallo-dependent phosphatases"/>
    <property type="match status" value="1"/>
</dbReference>
<feature type="chain" id="PRO_5038588933" evidence="2">
    <location>
        <begin position="21"/>
        <end position="568"/>
    </location>
</feature>
<dbReference type="InterPro" id="IPR009045">
    <property type="entry name" value="Zn_M74/Hedgehog-like"/>
</dbReference>
<dbReference type="GO" id="GO:0008233">
    <property type="term" value="F:peptidase activity"/>
    <property type="evidence" value="ECO:0007669"/>
    <property type="project" value="InterPro"/>
</dbReference>
<dbReference type="PANTHER" id="PTHR33393:SF13">
    <property type="entry name" value="PGA BIOSYNTHESIS PROTEIN CAPA"/>
    <property type="match status" value="1"/>
</dbReference>
<name>A0A1T4Z5Q4_9ACTN</name>
<evidence type="ECO:0000313" key="5">
    <source>
        <dbReference type="Proteomes" id="UP000191040"/>
    </source>
</evidence>
<dbReference type="SUPFAM" id="SSF55166">
    <property type="entry name" value="Hedgehog/DD-peptidase"/>
    <property type="match status" value="1"/>
</dbReference>
<dbReference type="CDD" id="cd07381">
    <property type="entry name" value="MPP_CapA"/>
    <property type="match status" value="1"/>
</dbReference>
<keyword evidence="5" id="KW-1185">Reference proteome</keyword>
<comment type="similarity">
    <text evidence="1">Belongs to the CapA family.</text>
</comment>
<dbReference type="SMART" id="SM00854">
    <property type="entry name" value="PGA_cap"/>
    <property type="match status" value="1"/>
</dbReference>
<evidence type="ECO:0000259" key="3">
    <source>
        <dbReference type="SMART" id="SM00854"/>
    </source>
</evidence>
<dbReference type="AlphaFoldDB" id="A0A1T4Z5Q4"/>
<dbReference type="Pfam" id="PF13539">
    <property type="entry name" value="Peptidase_M15_4"/>
    <property type="match status" value="1"/>
</dbReference>
<dbReference type="RefSeq" id="WP_172806351.1">
    <property type="nucleotide sequence ID" value="NZ_LT796768.1"/>
</dbReference>
<gene>
    <name evidence="4" type="ORF">SAMN06295964_2386</name>
</gene>
<dbReference type="Gene3D" id="3.30.1380.10">
    <property type="match status" value="1"/>
</dbReference>
<evidence type="ECO:0000256" key="1">
    <source>
        <dbReference type="ARBA" id="ARBA00005662"/>
    </source>
</evidence>
<sequence>MRREPLPAIALALLVAASLAAWLTSTSDEGAAVRDTLFAEEADTLPRPEVTLAFAGDVHFEGRLARLVTQPGSTLGPLSAALREADLAIVNLESALTARGSRARKELETPSARYWFRTPPAALDVLARSGVDVVSLANNHAGDYGGVGVRDALRAGRRGPVRVVGVGRDADEAFRAQEFEVKGIAVAVLAADASTRESRDPIWAAGPTWGGIAAARVPRTDRLLAEVRAAAERADLVVVQLHWGAEGATCATEDQVTLAKSLADAGADVVAGSHSHTLLGSGLLGDTYVSYGLGNFHWYHGRNADTGVLRLRFRGDELVGEEWVPGLMPERGAPARALRGAAATAAQERWQAHRACTSLRPVGAEDTVEAGTELPPFEGSVEPIGAALASRMASSHDPAMCPVPLASLRYLRVTHVGFDGRAREGELAVHVDHANDLLTVFRELYEARWPIERMRLVSDYGGDDDASMAANNTSGFNCRRVLGQPNWSRHAFGDAVDLNPVQNPYVTDGQILPRAGAPFAGVDRSPGAETAPGVIHDGDVVVNAFERIGWTWGGRWPEPDFQHFAAPE</sequence>
<dbReference type="InterPro" id="IPR029052">
    <property type="entry name" value="Metallo-depent_PP-like"/>
</dbReference>
<dbReference type="Pfam" id="PF09587">
    <property type="entry name" value="PGA_cap"/>
    <property type="match status" value="1"/>
</dbReference>
<dbReference type="PANTHER" id="PTHR33393">
    <property type="entry name" value="POLYGLUTAMINE SYNTHESIS ACCESSORY PROTEIN RV0574C-RELATED"/>
    <property type="match status" value="1"/>
</dbReference>
<dbReference type="Gene3D" id="3.60.21.10">
    <property type="match status" value="1"/>
</dbReference>
<keyword evidence="2" id="KW-0732">Signal</keyword>
<dbReference type="EMBL" id="LT796768">
    <property type="protein sequence ID" value="SKB08901.1"/>
    <property type="molecule type" value="Genomic_DNA"/>
</dbReference>
<organism evidence="4 5">
    <name type="scientific">Aeromicrobium choanae</name>
    <dbReference type="NCBI Taxonomy" id="1736691"/>
    <lineage>
        <taxon>Bacteria</taxon>
        <taxon>Bacillati</taxon>
        <taxon>Actinomycetota</taxon>
        <taxon>Actinomycetes</taxon>
        <taxon>Propionibacteriales</taxon>
        <taxon>Nocardioidaceae</taxon>
        <taxon>Aeromicrobium</taxon>
    </lineage>
</organism>
<dbReference type="InterPro" id="IPR019079">
    <property type="entry name" value="Capsule_synth_CapA"/>
</dbReference>
<accession>A0A1T4Z5Q4</accession>
<feature type="domain" description="Capsule synthesis protein CapA" evidence="3">
    <location>
        <begin position="51"/>
        <end position="300"/>
    </location>
</feature>
<proteinExistence type="inferred from homology"/>
<reference evidence="5" key="1">
    <citation type="submission" date="2017-02" db="EMBL/GenBank/DDBJ databases">
        <authorList>
            <person name="Varghese N."/>
            <person name="Submissions S."/>
        </authorList>
    </citation>
    <scope>NUCLEOTIDE SEQUENCE [LARGE SCALE GENOMIC DNA]</scope>
    <source>
        <strain evidence="5">9H-4</strain>
    </source>
</reference>
<dbReference type="InterPro" id="IPR039561">
    <property type="entry name" value="Peptidase_M15C"/>
</dbReference>
<feature type="signal peptide" evidence="2">
    <location>
        <begin position="1"/>
        <end position="20"/>
    </location>
</feature>
<dbReference type="STRING" id="1736691.SAMN06295964_2386"/>
<protein>
    <submittedName>
        <fullName evidence="4">Poly-gamma-glutamate synthesis protein (Capsule biosynthesis protein)</fullName>
    </submittedName>
</protein>
<evidence type="ECO:0000313" key="4">
    <source>
        <dbReference type="EMBL" id="SKB08901.1"/>
    </source>
</evidence>
<dbReference type="InterPro" id="IPR052169">
    <property type="entry name" value="CW_Biosynth-Accessory"/>
</dbReference>
<evidence type="ECO:0000256" key="2">
    <source>
        <dbReference type="SAM" id="SignalP"/>
    </source>
</evidence>
<dbReference type="Proteomes" id="UP000191040">
    <property type="component" value="Chromosome I"/>
</dbReference>